<evidence type="ECO:0000313" key="3">
    <source>
        <dbReference type="Proteomes" id="UP000587527"/>
    </source>
</evidence>
<accession>A0A841BNP7</accession>
<comment type="caution">
    <text evidence="2">The sequence shown here is derived from an EMBL/GenBank/DDBJ whole genome shotgun (WGS) entry which is preliminary data.</text>
</comment>
<organism evidence="2 3">
    <name type="scientific">Allocatelliglobosispora scoriae</name>
    <dbReference type="NCBI Taxonomy" id="643052"/>
    <lineage>
        <taxon>Bacteria</taxon>
        <taxon>Bacillati</taxon>
        <taxon>Actinomycetota</taxon>
        <taxon>Actinomycetes</taxon>
        <taxon>Micromonosporales</taxon>
        <taxon>Micromonosporaceae</taxon>
        <taxon>Allocatelliglobosispora</taxon>
    </lineage>
</organism>
<feature type="region of interest" description="Disordered" evidence="1">
    <location>
        <begin position="24"/>
        <end position="54"/>
    </location>
</feature>
<dbReference type="EMBL" id="JACHMN010000002">
    <property type="protein sequence ID" value="MBB5869894.1"/>
    <property type="molecule type" value="Genomic_DNA"/>
</dbReference>
<keyword evidence="3" id="KW-1185">Reference proteome</keyword>
<sequence>MTPHTVWPRSCSVDSLIEVVLSARAGTRPIGSRPAGSRPTGSRPPATQRPIRFL</sequence>
<name>A0A841BNP7_9ACTN</name>
<protein>
    <submittedName>
        <fullName evidence="2">Uncharacterized protein</fullName>
    </submittedName>
</protein>
<evidence type="ECO:0000256" key="1">
    <source>
        <dbReference type="SAM" id="MobiDB-lite"/>
    </source>
</evidence>
<reference evidence="2 3" key="1">
    <citation type="submission" date="2020-08" db="EMBL/GenBank/DDBJ databases">
        <title>Sequencing the genomes of 1000 actinobacteria strains.</title>
        <authorList>
            <person name="Klenk H.-P."/>
        </authorList>
    </citation>
    <scope>NUCLEOTIDE SEQUENCE [LARGE SCALE GENOMIC DNA]</scope>
    <source>
        <strain evidence="2 3">DSM 45362</strain>
    </source>
</reference>
<dbReference type="Proteomes" id="UP000587527">
    <property type="component" value="Unassembled WGS sequence"/>
</dbReference>
<dbReference type="AlphaFoldDB" id="A0A841BNP7"/>
<gene>
    <name evidence="2" type="ORF">F4553_003273</name>
</gene>
<proteinExistence type="predicted"/>
<evidence type="ECO:0000313" key="2">
    <source>
        <dbReference type="EMBL" id="MBB5869894.1"/>
    </source>
</evidence>